<dbReference type="Gene3D" id="4.10.60.10">
    <property type="entry name" value="Zinc finger, CCHC-type"/>
    <property type="match status" value="1"/>
</dbReference>
<dbReference type="Proteomes" id="UP001162060">
    <property type="component" value="Unassembled WGS sequence"/>
</dbReference>
<dbReference type="SMART" id="SM00343">
    <property type="entry name" value="ZnF_C2HC"/>
    <property type="match status" value="1"/>
</dbReference>
<gene>
    <name evidence="3" type="ORF">PM001_LOCUS31035</name>
</gene>
<keyword evidence="1" id="KW-0863">Zinc-finger</keyword>
<evidence type="ECO:0000313" key="4">
    <source>
        <dbReference type="Proteomes" id="UP001162060"/>
    </source>
</evidence>
<dbReference type="SUPFAM" id="SSF57756">
    <property type="entry name" value="Retrovirus zinc finger-like domains"/>
    <property type="match status" value="1"/>
</dbReference>
<dbReference type="Pfam" id="PF22936">
    <property type="entry name" value="Pol_BBD"/>
    <property type="match status" value="1"/>
</dbReference>
<dbReference type="AlphaFoldDB" id="A0AAV1VIB1"/>
<feature type="domain" description="CCHC-type" evidence="2">
    <location>
        <begin position="388"/>
        <end position="403"/>
    </location>
</feature>
<protein>
    <recommendedName>
        <fullName evidence="2">CCHC-type domain-containing protein</fullName>
    </recommendedName>
</protein>
<dbReference type="EMBL" id="CAKLBY020000339">
    <property type="protein sequence ID" value="CAK7945885.1"/>
    <property type="molecule type" value="Genomic_DNA"/>
</dbReference>
<evidence type="ECO:0000256" key="1">
    <source>
        <dbReference type="PROSITE-ProRule" id="PRU00047"/>
    </source>
</evidence>
<accession>A0AAV1VIB1</accession>
<dbReference type="InterPro" id="IPR054722">
    <property type="entry name" value="PolX-like_BBD"/>
</dbReference>
<reference evidence="3" key="1">
    <citation type="submission" date="2024-01" db="EMBL/GenBank/DDBJ databases">
        <authorList>
            <person name="Webb A."/>
        </authorList>
    </citation>
    <scope>NUCLEOTIDE SEQUENCE</scope>
    <source>
        <strain evidence="3">Pm1</strain>
    </source>
</reference>
<sequence>MSPIKRVGGAAEPAAHTVVVDDHHLEEKSAAPSEAIEKMLAMIGDLSERMNRMEVFQREQGGKNWQGSPESSIASRQQEVGAGINLQTLDRTPPKESLNVSPATYFGIRRQQQAGVEGPHARKPEDGVNMGQAPVPGIYRAGLPEGRYPGMGMPNGVCVYPGQPGVGMPDAQQRKLALQPFDGKELYHGLGCGFMEWGKEFVRKVGFAERACGFVWLEDIKVDVLGQHLAGKAQTYYRRQVETWWFENQTLEHAMQRLLQTFTTKISPAQSMKLFTAPKASHRNWTDHFLYLTTVSDACGGADNLVLDNIVHYADPHMRTTMLSRLDIHRTDYLRQAEELAQFAQSTEVDTHSKSFRRDVVNTVEVAQEFKDKHKSRPSLPLTDTRTCFKCGEVGHIRSRCPKMKKKPSGANFVFAVGRGAGRSPGQWILDSGSSRHLVNDPSLLTDPIDCRSECMTAATDGSALRITLQGTVDIQVVALGVVNTVRLLNVQYAENLERNILSYGLLEAKGCVLEYRGGRRVLSSGTGGTPIMDVKCCNNVLVVAVTNHSIRNFKPPQEALMTVVNPPEYESDSDVLCGTLMDFHRRLGHLCFDTIVKMANDPASCIRMTDSTRQKCLACAQGKQTKGAQSKRDTGANSPIDAIGGVICSGLKGPMTPRDRLGNRYMVNFIDHRSS</sequence>
<evidence type="ECO:0000313" key="3">
    <source>
        <dbReference type="EMBL" id="CAK7945885.1"/>
    </source>
</evidence>
<keyword evidence="1" id="KW-0862">Zinc</keyword>
<evidence type="ECO:0000259" key="2">
    <source>
        <dbReference type="PROSITE" id="PS50158"/>
    </source>
</evidence>
<dbReference type="GO" id="GO:0003676">
    <property type="term" value="F:nucleic acid binding"/>
    <property type="evidence" value="ECO:0007669"/>
    <property type="project" value="InterPro"/>
</dbReference>
<dbReference type="GO" id="GO:0008270">
    <property type="term" value="F:zinc ion binding"/>
    <property type="evidence" value="ECO:0007669"/>
    <property type="project" value="UniProtKB-KW"/>
</dbReference>
<name>A0AAV1VIB1_9STRA</name>
<dbReference type="PROSITE" id="PS50158">
    <property type="entry name" value="ZF_CCHC"/>
    <property type="match status" value="1"/>
</dbReference>
<organism evidence="3 4">
    <name type="scientific">Peronospora matthiolae</name>
    <dbReference type="NCBI Taxonomy" id="2874970"/>
    <lineage>
        <taxon>Eukaryota</taxon>
        <taxon>Sar</taxon>
        <taxon>Stramenopiles</taxon>
        <taxon>Oomycota</taxon>
        <taxon>Peronosporomycetes</taxon>
        <taxon>Peronosporales</taxon>
        <taxon>Peronosporaceae</taxon>
        <taxon>Peronospora</taxon>
    </lineage>
</organism>
<comment type="caution">
    <text evidence="3">The sequence shown here is derived from an EMBL/GenBank/DDBJ whole genome shotgun (WGS) entry which is preliminary data.</text>
</comment>
<proteinExistence type="predicted"/>
<dbReference type="InterPro" id="IPR001878">
    <property type="entry name" value="Znf_CCHC"/>
</dbReference>
<dbReference type="Pfam" id="PF00098">
    <property type="entry name" value="zf-CCHC"/>
    <property type="match status" value="1"/>
</dbReference>
<dbReference type="InterPro" id="IPR036875">
    <property type="entry name" value="Znf_CCHC_sf"/>
</dbReference>
<keyword evidence="1" id="KW-0479">Metal-binding</keyword>